<dbReference type="SUPFAM" id="SSF53474">
    <property type="entry name" value="alpha/beta-Hydrolases"/>
    <property type="match status" value="1"/>
</dbReference>
<dbReference type="SUPFAM" id="SSF56059">
    <property type="entry name" value="Glutathione synthetase ATP-binding domain-like"/>
    <property type="match status" value="1"/>
</dbReference>
<keyword evidence="10" id="KW-1185">Reference proteome</keyword>
<feature type="transmembrane region" description="Helical" evidence="7">
    <location>
        <begin position="490"/>
        <end position="513"/>
    </location>
</feature>
<evidence type="ECO:0000256" key="2">
    <source>
        <dbReference type="ARBA" id="ARBA00022475"/>
    </source>
</evidence>
<dbReference type="EMBL" id="VNHY01000001">
    <property type="protein sequence ID" value="TYP95125.1"/>
    <property type="molecule type" value="Genomic_DNA"/>
</dbReference>
<organism evidence="9 10">
    <name type="scientific">Fodinibius salinus</name>
    <dbReference type="NCBI Taxonomy" id="860790"/>
    <lineage>
        <taxon>Bacteria</taxon>
        <taxon>Pseudomonadati</taxon>
        <taxon>Balneolota</taxon>
        <taxon>Balneolia</taxon>
        <taxon>Balneolales</taxon>
        <taxon>Balneolaceae</taxon>
        <taxon>Fodinibius</taxon>
    </lineage>
</organism>
<comment type="subcellular location">
    <subcellularLocation>
        <location evidence="1">Cell membrane</location>
        <topology evidence="1">Multi-pass membrane protein</topology>
    </subcellularLocation>
</comment>
<name>A0A5D3YLU6_9BACT</name>
<accession>A0A5D3YLU6</accession>
<feature type="domain" description="ATP-grasp" evidence="8">
    <location>
        <begin position="586"/>
        <end position="768"/>
    </location>
</feature>
<feature type="transmembrane region" description="Helical" evidence="7">
    <location>
        <begin position="441"/>
        <end position="470"/>
    </location>
</feature>
<keyword evidence="4 7" id="KW-1133">Transmembrane helix</keyword>
<evidence type="ECO:0000313" key="10">
    <source>
        <dbReference type="Proteomes" id="UP000324595"/>
    </source>
</evidence>
<keyword evidence="5 7" id="KW-0472">Membrane</keyword>
<feature type="transmembrane region" description="Helical" evidence="7">
    <location>
        <begin position="12"/>
        <end position="32"/>
    </location>
</feature>
<dbReference type="PROSITE" id="PS50975">
    <property type="entry name" value="ATP_GRASP"/>
    <property type="match status" value="1"/>
</dbReference>
<dbReference type="RefSeq" id="WP_148897803.1">
    <property type="nucleotide sequence ID" value="NZ_VNHY01000001.1"/>
</dbReference>
<evidence type="ECO:0000259" key="8">
    <source>
        <dbReference type="PROSITE" id="PS50975"/>
    </source>
</evidence>
<keyword evidence="3 7" id="KW-0812">Transmembrane</keyword>
<protein>
    <submittedName>
        <fullName evidence="9">Membrane protein DedA, SNARE-associated domain</fullName>
    </submittedName>
</protein>
<dbReference type="PANTHER" id="PTHR42709:SF6">
    <property type="entry name" value="UNDECAPRENYL PHOSPHATE TRANSPORTER A"/>
    <property type="match status" value="1"/>
</dbReference>
<dbReference type="InterPro" id="IPR011761">
    <property type="entry name" value="ATP-grasp"/>
</dbReference>
<evidence type="ECO:0000256" key="3">
    <source>
        <dbReference type="ARBA" id="ARBA00022692"/>
    </source>
</evidence>
<dbReference type="Proteomes" id="UP000324595">
    <property type="component" value="Unassembled WGS sequence"/>
</dbReference>
<dbReference type="InterPro" id="IPR032816">
    <property type="entry name" value="VTT_dom"/>
</dbReference>
<keyword evidence="2" id="KW-1003">Cell membrane</keyword>
<keyword evidence="6" id="KW-0547">Nucleotide-binding</keyword>
<dbReference type="InterPro" id="IPR000073">
    <property type="entry name" value="AB_hydrolase_1"/>
</dbReference>
<dbReference type="Gene3D" id="3.40.50.1820">
    <property type="entry name" value="alpha/beta hydrolase"/>
    <property type="match status" value="1"/>
</dbReference>
<dbReference type="Pfam" id="PF08443">
    <property type="entry name" value="RimK"/>
    <property type="match status" value="1"/>
</dbReference>
<gene>
    <name evidence="9" type="ORF">LX73_0420</name>
</gene>
<dbReference type="OrthoDB" id="9775266at2"/>
<proteinExistence type="predicted"/>
<dbReference type="Pfam" id="PF09335">
    <property type="entry name" value="VTT_dom"/>
    <property type="match status" value="1"/>
</dbReference>
<dbReference type="GO" id="GO:0005886">
    <property type="term" value="C:plasma membrane"/>
    <property type="evidence" value="ECO:0007669"/>
    <property type="project" value="UniProtKB-SubCell"/>
</dbReference>
<dbReference type="Gene3D" id="3.30.1490.20">
    <property type="entry name" value="ATP-grasp fold, A domain"/>
    <property type="match status" value="1"/>
</dbReference>
<feature type="transmembrane region" description="Helical" evidence="7">
    <location>
        <begin position="330"/>
        <end position="348"/>
    </location>
</feature>
<evidence type="ECO:0000256" key="4">
    <source>
        <dbReference type="ARBA" id="ARBA00022989"/>
    </source>
</evidence>
<evidence type="ECO:0000256" key="7">
    <source>
        <dbReference type="SAM" id="Phobius"/>
    </source>
</evidence>
<comment type="caution">
    <text evidence="9">The sequence shown here is derived from an EMBL/GenBank/DDBJ whole genome shotgun (WGS) entry which is preliminary data.</text>
</comment>
<evidence type="ECO:0000256" key="5">
    <source>
        <dbReference type="ARBA" id="ARBA00023136"/>
    </source>
</evidence>
<dbReference type="PANTHER" id="PTHR42709">
    <property type="entry name" value="ALKALINE PHOSPHATASE LIKE PROTEIN"/>
    <property type="match status" value="1"/>
</dbReference>
<dbReference type="Pfam" id="PF00561">
    <property type="entry name" value="Abhydrolase_1"/>
    <property type="match status" value="1"/>
</dbReference>
<feature type="transmembrane region" description="Helical" evidence="7">
    <location>
        <begin position="368"/>
        <end position="390"/>
    </location>
</feature>
<evidence type="ECO:0000256" key="6">
    <source>
        <dbReference type="PROSITE-ProRule" id="PRU00409"/>
    </source>
</evidence>
<keyword evidence="6" id="KW-0067">ATP-binding</keyword>
<dbReference type="InterPro" id="IPR029058">
    <property type="entry name" value="AB_hydrolase_fold"/>
</dbReference>
<dbReference type="GO" id="GO:0005524">
    <property type="term" value="F:ATP binding"/>
    <property type="evidence" value="ECO:0007669"/>
    <property type="project" value="UniProtKB-UniRule"/>
</dbReference>
<evidence type="ECO:0000313" key="9">
    <source>
        <dbReference type="EMBL" id="TYP95125.1"/>
    </source>
</evidence>
<dbReference type="InterPro" id="IPR013651">
    <property type="entry name" value="ATP-grasp_RimK-type"/>
</dbReference>
<evidence type="ECO:0000256" key="1">
    <source>
        <dbReference type="ARBA" id="ARBA00004651"/>
    </source>
</evidence>
<dbReference type="AlphaFoldDB" id="A0A5D3YLU6"/>
<feature type="transmembrane region" description="Helical" evidence="7">
    <location>
        <begin position="534"/>
        <end position="552"/>
    </location>
</feature>
<reference evidence="9 10" key="1">
    <citation type="submission" date="2019-07" db="EMBL/GenBank/DDBJ databases">
        <title>Genomic Encyclopedia of Archaeal and Bacterial Type Strains, Phase II (KMG-II): from individual species to whole genera.</title>
        <authorList>
            <person name="Goeker M."/>
        </authorList>
    </citation>
    <scope>NUCLEOTIDE SEQUENCE [LARGE SCALE GENOMIC DNA]</scope>
    <source>
        <strain evidence="9 10">DSM 21935</strain>
    </source>
</reference>
<dbReference type="GO" id="GO:0046872">
    <property type="term" value="F:metal ion binding"/>
    <property type="evidence" value="ECO:0007669"/>
    <property type="project" value="InterPro"/>
</dbReference>
<dbReference type="InterPro" id="IPR013815">
    <property type="entry name" value="ATP_grasp_subdomain_1"/>
</dbReference>
<sequence>MLGLTGWKKYLGIYLILLVASHLTISLFGGAMDQQKASGQSISLQVVTSDSSQSDQTFNLFYEDRYKGNEENPTVLFLLPGGPEGPEVFDSLAADLSSQFRVIIPHLTSGKEGTNELPDYSFQTRAEYAHQLQKELGFQNAHVVGYGLGGASAINLAHSYPSDIQSLSLISSIGVQELELLGSYRLNHAVHGVQLAAVWLLHNAVPHFGLLDSVGFNVSYAKSHYESDQRPIRSYLKQYQKPLLILHGRDDPFVPVAAAQEHYRIVPQSSIQLFDADHDLIKTHSDSVSQSLVQFVLDVENDKALAADDASAQRVEQAQESFSNVDFQKFKGVSLAIIMLIIIFSTLISEDLTCIGAGLLAARGLIGFWPAVIACFIGIVVGDVALYLAGRFLGRPATKKAPFKWFISDKDLIQSAEWFESKGGTIIIATRFLPGSRLPTYFSAGVIGAGFWMFISYFLLAAAIWTPILVGISELLGNKLLGYFSLYKDYALWVVLGALFLFVIVIKVVVPVFTHKGRRILLSRYRRLTRWEYWPPYVLYAPVFCYILFLGIKYRCMTLFTAANPAIPEGGFVGESKTAILDSFSRQDVATYARISSVWNAQKKYEHVQQFMQQHQLDYPIVLKPDVGQRGTGVQVIRHEEKLHKYLEEAEKDIMVQEYCGGREFGIFYYQYPDDETGNIFSITQKHLLSVTGDGRKTVEELILDDDQAVDLAKYHLSANRYQLYDIPEDGEEIPIVELGTHARGAVFTDGQSLITNALVEEMDRICKMASGFCFGRFDVKAPSAAELKDGKNITIIEANGVTSESTNIYDSKFSFWDAQKTLMNQWKLAFEIGQQNRSHGAAVTSLREFFQRLGTYIVK</sequence>
<dbReference type="InterPro" id="IPR051311">
    <property type="entry name" value="DedA_domain"/>
</dbReference>